<dbReference type="EMBL" id="DS178386">
    <property type="protein sequence ID" value="EFP93253.1"/>
    <property type="molecule type" value="Genomic_DNA"/>
</dbReference>
<gene>
    <name evidence="2" type="ORF">PGTG_19199</name>
</gene>
<dbReference type="RefSeq" id="XP_003337672.1">
    <property type="nucleotide sequence ID" value="XM_003337624.2"/>
</dbReference>
<reference evidence="3" key="2">
    <citation type="journal article" date="2011" name="Proc. Natl. Acad. Sci. U.S.A.">
        <title>Obligate biotrophy features unraveled by the genomic analysis of rust fungi.</title>
        <authorList>
            <person name="Duplessis S."/>
            <person name="Cuomo C.A."/>
            <person name="Lin Y.-C."/>
            <person name="Aerts A."/>
            <person name="Tisserant E."/>
            <person name="Veneault-Fourrey C."/>
            <person name="Joly D.L."/>
            <person name="Hacquard S."/>
            <person name="Amselem J."/>
            <person name="Cantarel B.L."/>
            <person name="Chiu R."/>
            <person name="Coutinho P.M."/>
            <person name="Feau N."/>
            <person name="Field M."/>
            <person name="Frey P."/>
            <person name="Gelhaye E."/>
            <person name="Goldberg J."/>
            <person name="Grabherr M.G."/>
            <person name="Kodira C.D."/>
            <person name="Kohler A."/>
            <person name="Kuees U."/>
            <person name="Lindquist E.A."/>
            <person name="Lucas S.M."/>
            <person name="Mago R."/>
            <person name="Mauceli E."/>
            <person name="Morin E."/>
            <person name="Murat C."/>
            <person name="Pangilinan J.L."/>
            <person name="Park R."/>
            <person name="Pearson M."/>
            <person name="Quesneville H."/>
            <person name="Rouhier N."/>
            <person name="Sakthikumar S."/>
            <person name="Salamov A.A."/>
            <person name="Schmutz J."/>
            <person name="Selles B."/>
            <person name="Shapiro H."/>
            <person name="Tanguay P."/>
            <person name="Tuskan G.A."/>
            <person name="Henrissat B."/>
            <person name="Van de Peer Y."/>
            <person name="Rouze P."/>
            <person name="Ellis J.G."/>
            <person name="Dodds P.N."/>
            <person name="Schein J.E."/>
            <person name="Zhong S."/>
            <person name="Hamelin R.C."/>
            <person name="Grigoriev I.V."/>
            <person name="Szabo L.J."/>
            <person name="Martin F."/>
        </authorList>
    </citation>
    <scope>NUCLEOTIDE SEQUENCE [LARGE SCALE GENOMIC DNA]</scope>
    <source>
        <strain evidence="3">CRL 75-36-700-3 / race SCCL</strain>
    </source>
</reference>
<evidence type="ECO:0000313" key="2">
    <source>
        <dbReference type="EMBL" id="EFP93253.1"/>
    </source>
</evidence>
<feature type="compositionally biased region" description="Polar residues" evidence="1">
    <location>
        <begin position="87"/>
        <end position="96"/>
    </location>
</feature>
<sequence>MYFARAYIAYAFVLFASLQLTLSSRILNPRIDEPSSKLVGNAHIPRRVNPVALEEPGKRSLSTRYDRFLKRTTSAPHSLHVSRGYTKLSTKKSSGPTIRANKWNEKRNESSADSHYGKHL</sequence>
<feature type="compositionally biased region" description="Basic and acidic residues" evidence="1">
    <location>
        <begin position="102"/>
        <end position="120"/>
    </location>
</feature>
<dbReference type="HOGENOM" id="CLU_2050782_0_0_1"/>
<evidence type="ECO:0000313" key="3">
    <source>
        <dbReference type="Proteomes" id="UP000008783"/>
    </source>
</evidence>
<proteinExistence type="predicted"/>
<protein>
    <submittedName>
        <fullName evidence="2">Uncharacterized protein</fullName>
    </submittedName>
</protein>
<dbReference type="InParanoid" id="E3L9M8"/>
<accession>E3L9M8</accession>
<evidence type="ECO:0000256" key="1">
    <source>
        <dbReference type="SAM" id="MobiDB-lite"/>
    </source>
</evidence>
<dbReference type="GeneID" id="10543485"/>
<reference key="1">
    <citation type="submission" date="2007-01" db="EMBL/GenBank/DDBJ databases">
        <title>The Genome Sequence of Puccinia graminis f. sp. tritici Strain CRL 75-36-700-3.</title>
        <authorList>
            <consortium name="The Broad Institute Genome Sequencing Platform"/>
            <person name="Birren B."/>
            <person name="Lander E."/>
            <person name="Galagan J."/>
            <person name="Nusbaum C."/>
            <person name="Devon K."/>
            <person name="Cuomo C."/>
            <person name="Jaffe D."/>
            <person name="Butler J."/>
            <person name="Alvarez P."/>
            <person name="Gnerre S."/>
            <person name="Grabherr M."/>
            <person name="Mauceli E."/>
            <person name="Brockman W."/>
            <person name="Young S."/>
            <person name="LaButti K."/>
            <person name="Sykes S."/>
            <person name="DeCaprio D."/>
            <person name="Crawford M."/>
            <person name="Koehrsen M."/>
            <person name="Engels R."/>
            <person name="Montgomery P."/>
            <person name="Pearson M."/>
            <person name="Howarth C."/>
            <person name="Larson L."/>
            <person name="White J."/>
            <person name="Zeng Q."/>
            <person name="Kodira C."/>
            <person name="Yandava C."/>
            <person name="Alvarado L."/>
            <person name="O'Leary S."/>
            <person name="Szabo L."/>
            <person name="Dean R."/>
            <person name="Schein J."/>
        </authorList>
    </citation>
    <scope>NUCLEOTIDE SEQUENCE</scope>
    <source>
        <strain>CRL 75-36-700-3</strain>
    </source>
</reference>
<keyword evidence="3" id="KW-1185">Reference proteome</keyword>
<dbReference type="OrthoDB" id="2517960at2759"/>
<name>E3L9M8_PUCGT</name>
<organism evidence="2 3">
    <name type="scientific">Puccinia graminis f. sp. tritici (strain CRL 75-36-700-3 / race SCCL)</name>
    <name type="common">Black stem rust fungus</name>
    <dbReference type="NCBI Taxonomy" id="418459"/>
    <lineage>
        <taxon>Eukaryota</taxon>
        <taxon>Fungi</taxon>
        <taxon>Dikarya</taxon>
        <taxon>Basidiomycota</taxon>
        <taxon>Pucciniomycotina</taxon>
        <taxon>Pucciniomycetes</taxon>
        <taxon>Pucciniales</taxon>
        <taxon>Pucciniaceae</taxon>
        <taxon>Puccinia</taxon>
    </lineage>
</organism>
<dbReference type="KEGG" id="pgr:PGTG_19199"/>
<dbReference type="AlphaFoldDB" id="E3L9M8"/>
<dbReference type="Proteomes" id="UP000008783">
    <property type="component" value="Unassembled WGS sequence"/>
</dbReference>
<feature type="region of interest" description="Disordered" evidence="1">
    <location>
        <begin position="76"/>
        <end position="120"/>
    </location>
</feature>
<dbReference type="VEuPathDB" id="FungiDB:PGTG_19199"/>